<dbReference type="SUPFAM" id="SSF50952">
    <property type="entry name" value="Soluble quinoprotein glucose dehydrogenase"/>
    <property type="match status" value="1"/>
</dbReference>
<dbReference type="Gene3D" id="3.90.182.10">
    <property type="entry name" value="Toxin - Anthrax Protective Antigen,domain 1"/>
    <property type="match status" value="3"/>
</dbReference>
<dbReference type="PANTHER" id="PTHR19328">
    <property type="entry name" value="HEDGEHOG-INTERACTING PROTEIN"/>
    <property type="match status" value="1"/>
</dbReference>
<dbReference type="InterPro" id="IPR000601">
    <property type="entry name" value="PKD_dom"/>
</dbReference>
<feature type="domain" description="PA14" evidence="3">
    <location>
        <begin position="636"/>
        <end position="772"/>
    </location>
</feature>
<dbReference type="SUPFAM" id="SSF49299">
    <property type="entry name" value="PKD domain"/>
    <property type="match status" value="1"/>
</dbReference>
<dbReference type="SMART" id="SM00758">
    <property type="entry name" value="PA14"/>
    <property type="match status" value="4"/>
</dbReference>
<dbReference type="InterPro" id="IPR022409">
    <property type="entry name" value="PKD/Chitinase_dom"/>
</dbReference>
<reference evidence="4 5" key="1">
    <citation type="submission" date="2024-09" db="EMBL/GenBank/DDBJ databases">
        <authorList>
            <person name="Sun Q."/>
            <person name="Mori K."/>
        </authorList>
    </citation>
    <scope>NUCLEOTIDE SEQUENCE [LARGE SCALE GENOMIC DNA]</scope>
    <source>
        <strain evidence="4 5">JCM 3307</strain>
    </source>
</reference>
<dbReference type="PANTHER" id="PTHR19328:SF13">
    <property type="entry name" value="HIPL1 PROTEIN"/>
    <property type="match status" value="1"/>
</dbReference>
<feature type="domain" description="PKD" evidence="2">
    <location>
        <begin position="369"/>
        <end position="450"/>
    </location>
</feature>
<protein>
    <submittedName>
        <fullName evidence="4">PA14 domain-containing protein</fullName>
    </submittedName>
</protein>
<dbReference type="InterPro" id="IPR011041">
    <property type="entry name" value="Quinoprot_gluc/sorb_DH_b-prop"/>
</dbReference>
<evidence type="ECO:0000259" key="3">
    <source>
        <dbReference type="PROSITE" id="PS51820"/>
    </source>
</evidence>
<dbReference type="PROSITE" id="PS51820">
    <property type="entry name" value="PA14"/>
    <property type="match status" value="4"/>
</dbReference>
<name>A0ABV5MMD6_9ACTN</name>
<evidence type="ECO:0000313" key="5">
    <source>
        <dbReference type="Proteomes" id="UP001589608"/>
    </source>
</evidence>
<dbReference type="Pfam" id="PF07995">
    <property type="entry name" value="GSDH"/>
    <property type="match status" value="1"/>
</dbReference>
<dbReference type="Pfam" id="PF07691">
    <property type="entry name" value="PA14"/>
    <property type="match status" value="4"/>
</dbReference>
<dbReference type="InterPro" id="IPR037524">
    <property type="entry name" value="PA14/GLEYA"/>
</dbReference>
<feature type="domain" description="PA14" evidence="3">
    <location>
        <begin position="1023"/>
        <end position="1148"/>
    </location>
</feature>
<dbReference type="EMBL" id="JBHMCA010000070">
    <property type="protein sequence ID" value="MFB9450019.1"/>
    <property type="molecule type" value="Genomic_DNA"/>
</dbReference>
<dbReference type="RefSeq" id="WP_223093389.1">
    <property type="nucleotide sequence ID" value="NZ_CP061913.1"/>
</dbReference>
<dbReference type="InterPro" id="IPR013783">
    <property type="entry name" value="Ig-like_fold"/>
</dbReference>
<dbReference type="Proteomes" id="UP001589608">
    <property type="component" value="Unassembled WGS sequence"/>
</dbReference>
<feature type="domain" description="PA14" evidence="3">
    <location>
        <begin position="764"/>
        <end position="907"/>
    </location>
</feature>
<dbReference type="SMART" id="SM00089">
    <property type="entry name" value="PKD"/>
    <property type="match status" value="1"/>
</dbReference>
<evidence type="ECO:0000259" key="2">
    <source>
        <dbReference type="PROSITE" id="PS50093"/>
    </source>
</evidence>
<feature type="domain" description="PA14" evidence="3">
    <location>
        <begin position="900"/>
        <end position="1030"/>
    </location>
</feature>
<feature type="chain" id="PRO_5046594192" evidence="1">
    <location>
        <begin position="27"/>
        <end position="1148"/>
    </location>
</feature>
<sequence>MRRSLPFLLVLALVAAVLGPMPAARAATPPGFATQLVVGAGLDGPSGFEIAPDGRIFILERTGKIKIFKDGRLLAQPFADLPSEASGDRGLIGIAFDPGFGVANHWVYCYYTGHDLRNHLVRFDASGDVGTEGPYTIFETQSPSQLLHVGGSIRFGPDGKLYFAVGDNGYPPNAQDLSNPHGKILRINPDGSIPADNPFAGQPGRLGAIWAYGFRNPWRFQFDAATGRLYAGDVGDYTWEELNLVVRGGNYGWPVHEGRCASACAGYTDPVTAYNHDGGSGAVTAGPVYHGTQFPAEYAGSLFFGDYSRGFIRRAVLDADGQVARVEDFDPEAGSVVDLKVGPDGALYYLTYFPGQLYRVAYSPAGSAPTVHAAADVTGGGAPLTVHFSSAGSADPDGDDLRYAWSFGDGSSSTAPNPTKVYPAVGVYSATLTVSDGATTVTSRPIVIQVGTPPAVRIAAPVDGSAYNAGDTITYNAFGNDAAGYDVSDGDIKTEVFLHHNTHVHPFAGPLTGRVGQFTIPVTGEASANTWFEVKVTVTDRNGLSSAKSVFIHPRTSTMTFTTSPPGLGLTLDGVPIATPDTVQGVTGFQRELAAPPTATDAAGNVYHFTGWSDGGAVRHFVTTPAADATFTATYAPSAPFTGEYFNNQDLAGSPALVRADRNVDFVWSTGSPGPGVDADHFSARWTKTEYLAYGRYRFTIASDDGARLYIDDDLVIDQWHDQGPTAYDYVADLGAGPHAIRMEFYDNVVDASARLAWDTTPDQPRDVFTAQYWNTPGAGDQPTMPTTAPTLQRDEAQVDFDWGDGSPGTTVDVDHFAARWSRALTLSAGYYDFTTTTDDGVRLWVDGQLAIDHWRDQGATDRTARLPLGNGAHTIVMEYYENGGGALARLRWQRTGDLPAPSPYVATYTGNGHELVVAETGVDHEWGDGGPGNGIGPDDFSARYTRSVVLPAGLYRFEGAADDGVRVFVDGLPIVDKWRDQNEGFSADISLLGGVHDIVVEYYEHAAGARLHFGYRRVGDVAAPAGWTGAYYATPDMSGAPAMLRTDGAIDFDWGTGSPGPAVPADGFAVRWTRTDHLAAGTYRITATSDDGIRVLVDADVVVDGWSEHPPATFTYDTTLLEGDHTITVEYFERGGGALARCSVVRL</sequence>
<dbReference type="CDD" id="cd00146">
    <property type="entry name" value="PKD"/>
    <property type="match status" value="1"/>
</dbReference>
<feature type="signal peptide" evidence="1">
    <location>
        <begin position="1"/>
        <end position="26"/>
    </location>
</feature>
<keyword evidence="5" id="KW-1185">Reference proteome</keyword>
<organism evidence="4 5">
    <name type="scientific">Dactylosporangium vinaceum</name>
    <dbReference type="NCBI Taxonomy" id="53362"/>
    <lineage>
        <taxon>Bacteria</taxon>
        <taxon>Bacillati</taxon>
        <taxon>Actinomycetota</taxon>
        <taxon>Actinomycetes</taxon>
        <taxon>Micromonosporales</taxon>
        <taxon>Micromonosporaceae</taxon>
        <taxon>Dactylosporangium</taxon>
    </lineage>
</organism>
<dbReference type="Gene3D" id="2.120.10.30">
    <property type="entry name" value="TolB, C-terminal domain"/>
    <property type="match status" value="1"/>
</dbReference>
<keyword evidence="1" id="KW-0732">Signal</keyword>
<dbReference type="PROSITE" id="PS50093">
    <property type="entry name" value="PKD"/>
    <property type="match status" value="1"/>
</dbReference>
<evidence type="ECO:0000313" key="4">
    <source>
        <dbReference type="EMBL" id="MFB9450019.1"/>
    </source>
</evidence>
<dbReference type="Pfam" id="PF18911">
    <property type="entry name" value="PKD_4"/>
    <property type="match status" value="1"/>
</dbReference>
<dbReference type="InterPro" id="IPR011042">
    <property type="entry name" value="6-blade_b-propeller_TolB-like"/>
</dbReference>
<accession>A0ABV5MMD6</accession>
<proteinExistence type="predicted"/>
<dbReference type="SUPFAM" id="SSF56988">
    <property type="entry name" value="Anthrax protective antigen"/>
    <property type="match status" value="4"/>
</dbReference>
<dbReference type="InterPro" id="IPR035986">
    <property type="entry name" value="PKD_dom_sf"/>
</dbReference>
<dbReference type="InterPro" id="IPR011658">
    <property type="entry name" value="PA14_dom"/>
</dbReference>
<gene>
    <name evidence="4" type="ORF">ACFFTR_43665</name>
</gene>
<dbReference type="Gene3D" id="2.60.40.10">
    <property type="entry name" value="Immunoglobulins"/>
    <property type="match status" value="1"/>
</dbReference>
<comment type="caution">
    <text evidence="4">The sequence shown here is derived from an EMBL/GenBank/DDBJ whole genome shotgun (WGS) entry which is preliminary data.</text>
</comment>
<evidence type="ECO:0000256" key="1">
    <source>
        <dbReference type="SAM" id="SignalP"/>
    </source>
</evidence>
<dbReference type="InterPro" id="IPR012938">
    <property type="entry name" value="Glc/Sorbosone_DH"/>
</dbReference>